<keyword evidence="5 8" id="KW-0378">Hydrolase</keyword>
<dbReference type="CDD" id="cd04852">
    <property type="entry name" value="Peptidases_S8_3"/>
    <property type="match status" value="1"/>
</dbReference>
<dbReference type="PROSITE" id="PS51892">
    <property type="entry name" value="SUBTILASE"/>
    <property type="match status" value="1"/>
</dbReference>
<evidence type="ECO:0000256" key="4">
    <source>
        <dbReference type="ARBA" id="ARBA00022729"/>
    </source>
</evidence>
<evidence type="ECO:0000256" key="7">
    <source>
        <dbReference type="ARBA" id="ARBA00023180"/>
    </source>
</evidence>
<keyword evidence="6 8" id="KW-0720">Serine protease</keyword>
<feature type="domain" description="PA" evidence="11">
    <location>
        <begin position="380"/>
        <end position="463"/>
    </location>
</feature>
<evidence type="ECO:0000256" key="1">
    <source>
        <dbReference type="ARBA" id="ARBA00004613"/>
    </source>
</evidence>
<evidence type="ECO:0000313" key="14">
    <source>
        <dbReference type="Proteomes" id="UP001652660"/>
    </source>
</evidence>
<feature type="signal peptide" evidence="9">
    <location>
        <begin position="1"/>
        <end position="30"/>
    </location>
</feature>
<dbReference type="InterPro" id="IPR041469">
    <property type="entry name" value="Subtilisin-like_FN3"/>
</dbReference>
<dbReference type="Pfam" id="PF17766">
    <property type="entry name" value="fn3_6"/>
    <property type="match status" value="1"/>
</dbReference>
<dbReference type="CDD" id="cd02120">
    <property type="entry name" value="PA_subtilisin_like"/>
    <property type="match status" value="1"/>
</dbReference>
<feature type="domain" description="Subtilisin-like protease fibronectin type-III" evidence="13">
    <location>
        <begin position="658"/>
        <end position="755"/>
    </location>
</feature>
<feature type="chain" id="PRO_5046530716" evidence="9">
    <location>
        <begin position="31"/>
        <end position="780"/>
    </location>
</feature>
<evidence type="ECO:0000259" key="12">
    <source>
        <dbReference type="Pfam" id="PF05922"/>
    </source>
</evidence>
<reference evidence="15" key="1">
    <citation type="submission" date="2025-08" db="UniProtKB">
        <authorList>
            <consortium name="RefSeq"/>
        </authorList>
    </citation>
    <scope>IDENTIFICATION</scope>
    <source>
        <tissue evidence="15">Leaves</tissue>
    </source>
</reference>
<comment type="subcellular location">
    <subcellularLocation>
        <location evidence="1">Secreted</location>
    </subcellularLocation>
</comment>
<dbReference type="SUPFAM" id="SSF52743">
    <property type="entry name" value="Subtilisin-like"/>
    <property type="match status" value="1"/>
</dbReference>
<dbReference type="InterPro" id="IPR037045">
    <property type="entry name" value="S8pro/Inhibitor_I9_sf"/>
</dbReference>
<dbReference type="Gene3D" id="3.30.70.80">
    <property type="entry name" value="Peptidase S8 propeptide/proteinase inhibitor I9"/>
    <property type="match status" value="1"/>
</dbReference>
<evidence type="ECO:0000256" key="5">
    <source>
        <dbReference type="ARBA" id="ARBA00022801"/>
    </source>
</evidence>
<keyword evidence="4 9" id="KW-0732">Signal</keyword>
<evidence type="ECO:0000256" key="9">
    <source>
        <dbReference type="SAM" id="SignalP"/>
    </source>
</evidence>
<organism evidence="14 15">
    <name type="scientific">Coffea arabica</name>
    <name type="common">Arabian coffee</name>
    <dbReference type="NCBI Taxonomy" id="13443"/>
    <lineage>
        <taxon>Eukaryota</taxon>
        <taxon>Viridiplantae</taxon>
        <taxon>Streptophyta</taxon>
        <taxon>Embryophyta</taxon>
        <taxon>Tracheophyta</taxon>
        <taxon>Spermatophyta</taxon>
        <taxon>Magnoliopsida</taxon>
        <taxon>eudicotyledons</taxon>
        <taxon>Gunneridae</taxon>
        <taxon>Pentapetalae</taxon>
        <taxon>asterids</taxon>
        <taxon>lamiids</taxon>
        <taxon>Gentianales</taxon>
        <taxon>Rubiaceae</taxon>
        <taxon>Ixoroideae</taxon>
        <taxon>Gardenieae complex</taxon>
        <taxon>Bertiereae - Coffeeae clade</taxon>
        <taxon>Coffeeae</taxon>
        <taxon>Coffea</taxon>
    </lineage>
</organism>
<evidence type="ECO:0000256" key="3">
    <source>
        <dbReference type="ARBA" id="ARBA00022670"/>
    </source>
</evidence>
<gene>
    <name evidence="15" type="primary">LOC140013265</name>
</gene>
<comment type="similarity">
    <text evidence="2 8">Belongs to the peptidase S8 family.</text>
</comment>
<dbReference type="InterPro" id="IPR010259">
    <property type="entry name" value="S8pro/Inhibitor_I9"/>
</dbReference>
<dbReference type="PROSITE" id="PS00136">
    <property type="entry name" value="SUBTILASE_ASP"/>
    <property type="match status" value="1"/>
</dbReference>
<dbReference type="RefSeq" id="XP_071918571.1">
    <property type="nucleotide sequence ID" value="XM_072062470.1"/>
</dbReference>
<dbReference type="InterPro" id="IPR015500">
    <property type="entry name" value="Peptidase_S8_subtilisin-rel"/>
</dbReference>
<dbReference type="InterPro" id="IPR023827">
    <property type="entry name" value="Peptidase_S8_Asp-AS"/>
</dbReference>
<dbReference type="PANTHER" id="PTHR10795">
    <property type="entry name" value="PROPROTEIN CONVERTASE SUBTILISIN/KEXIN"/>
    <property type="match status" value="1"/>
</dbReference>
<proteinExistence type="inferred from homology"/>
<dbReference type="InterPro" id="IPR000209">
    <property type="entry name" value="Peptidase_S8/S53_dom"/>
</dbReference>
<evidence type="ECO:0000256" key="6">
    <source>
        <dbReference type="ARBA" id="ARBA00022825"/>
    </source>
</evidence>
<dbReference type="InterPro" id="IPR045051">
    <property type="entry name" value="SBT"/>
</dbReference>
<dbReference type="InterPro" id="IPR003137">
    <property type="entry name" value="PA_domain"/>
</dbReference>
<evidence type="ECO:0000256" key="2">
    <source>
        <dbReference type="ARBA" id="ARBA00011073"/>
    </source>
</evidence>
<keyword evidence="7" id="KW-0325">Glycoprotein</keyword>
<dbReference type="GeneID" id="140013265"/>
<dbReference type="PRINTS" id="PR00723">
    <property type="entry name" value="SUBTILISIN"/>
</dbReference>
<keyword evidence="3 8" id="KW-0645">Protease</keyword>
<keyword evidence="14" id="KW-1185">Reference proteome</keyword>
<dbReference type="Gene3D" id="3.50.30.30">
    <property type="match status" value="1"/>
</dbReference>
<sequence length="780" mass="84028">MSQTTMACVLLFSFIFLLSFFSHFFQETKAIPFQTTPINATKIGQKSLETYIVHVSLPADPYSSKLEDLESWYYSFLPVNPTTGLNDASRMVYSYRKVVSGFAARLSAEEVKEMEEKKGFLSARPEALLALQTTHSPDFLGLHKKVGGWSDANQGKGVIIGVIDTGITPDHPSFSDEDMPPPPPEWKGRCEYGNPPCNNKLIGLRSFIRDRPGLPFDEVGHGTHTASTAAGNFVANANVYDNANGTAVGMAPHAHLAIYSACSRHGCRSADVLAAIDAAVLEGVHVLSLSLGFDFPISLFEDEIAIGAFGAIRNRVFVSCSAGNYGPLYQSLRNGAPWILTVGASTTDRDVRATAVLGNNQEFDGQSFFQPKDFQTTLLPLVYPGMNGDQFAATCEKGSLDNIDVKAKIVLCDGFGVETGETVRDAGGAAMILMNQQSSGYTTSAEVHVLPATQVSFADGQAIKAYINSTSTPKATIQFKGTIIGVKDAPAVAAFSSRGPNHASPGILKPDIIGPGVNILAAWSESVEDKTTTKSNFNVISGTSMACPHLSGIAALIKNAHPRWSPAAIKSAIMTTANFTNVTSSPIIDERRVPADIFMIGAGQVNASRALDPGLVYDIQPNDYIPYLCGLGYSDQNVRTIVGKPVTCSTVSSIPEAQLNYPSFAIQLPQNTTQTYSRIVTNVGIAVSSYHVEIEEIPGVEVSVQPEVLNFTELDQQMTYQITFRRTTTSSNKSFFVQGAITWISEHRVRSAIAVLLAADTSYDKEFIALEQSEQVTNTV</sequence>
<evidence type="ECO:0000313" key="15">
    <source>
        <dbReference type="RefSeq" id="XP_071918571.1"/>
    </source>
</evidence>
<feature type="active site" description="Charge relay system" evidence="8">
    <location>
        <position position="221"/>
    </location>
</feature>
<feature type="domain" description="Inhibitor I9" evidence="12">
    <location>
        <begin position="50"/>
        <end position="129"/>
    </location>
</feature>
<dbReference type="Gene3D" id="3.40.50.200">
    <property type="entry name" value="Peptidase S8/S53 domain"/>
    <property type="match status" value="1"/>
</dbReference>
<dbReference type="InterPro" id="IPR036852">
    <property type="entry name" value="Peptidase_S8/S53_dom_sf"/>
</dbReference>
<evidence type="ECO:0000256" key="8">
    <source>
        <dbReference type="PROSITE-ProRule" id="PRU01240"/>
    </source>
</evidence>
<dbReference type="Pfam" id="PF05922">
    <property type="entry name" value="Inhibitor_I9"/>
    <property type="match status" value="1"/>
</dbReference>
<dbReference type="InterPro" id="IPR034197">
    <property type="entry name" value="Peptidases_S8_3"/>
</dbReference>
<evidence type="ECO:0000259" key="10">
    <source>
        <dbReference type="Pfam" id="PF00082"/>
    </source>
</evidence>
<protein>
    <submittedName>
        <fullName evidence="15">Subtilisin-like protease</fullName>
    </submittedName>
</protein>
<dbReference type="Pfam" id="PF00082">
    <property type="entry name" value="Peptidase_S8"/>
    <property type="match status" value="1"/>
</dbReference>
<feature type="active site" description="Charge relay system" evidence="8">
    <location>
        <position position="164"/>
    </location>
</feature>
<feature type="domain" description="Peptidase S8/S53" evidence="10">
    <location>
        <begin position="155"/>
        <end position="580"/>
    </location>
</feature>
<evidence type="ECO:0000259" key="13">
    <source>
        <dbReference type="Pfam" id="PF17766"/>
    </source>
</evidence>
<name>A0ABM4VGB1_COFAR</name>
<dbReference type="Gene3D" id="2.60.40.2310">
    <property type="match status" value="1"/>
</dbReference>
<dbReference type="Pfam" id="PF02225">
    <property type="entry name" value="PA"/>
    <property type="match status" value="1"/>
</dbReference>
<feature type="active site" description="Charge relay system" evidence="8">
    <location>
        <position position="544"/>
    </location>
</feature>
<dbReference type="Proteomes" id="UP001652660">
    <property type="component" value="Chromosome 8c"/>
</dbReference>
<accession>A0ABM4VGB1</accession>
<evidence type="ECO:0000259" key="11">
    <source>
        <dbReference type="Pfam" id="PF02225"/>
    </source>
</evidence>